<dbReference type="GO" id="GO:0006388">
    <property type="term" value="P:tRNA splicing, via endonucleolytic cleavage and ligation"/>
    <property type="evidence" value="ECO:0007669"/>
    <property type="project" value="TreeGrafter"/>
</dbReference>
<sequence>MGRRGGRGGGPMPRDVQVSKKLSRLLRHSAAEEGLVLGPGGYVNLGDVLNTKQLKSLKVSFAEVRDIVRDNEKQRFSLIPVGSAPQAENAGEAQDASTTTGDATLTNESEDPAQYLIRANQGHSIAVETDGLLNPITAEDIPATCVHGTTNQAWPLILRSGGLKKMNRTHIHFAAGLPSGFKSVEDTPASAEGTASAPVISGMRNSSTILIYVDVGRAMDAGIAFFRSENGVILSAGGEDDVLPMTFFSKVEDRKRGRVLVKDGKLVEGAANTKE</sequence>
<dbReference type="GO" id="GO:0000215">
    <property type="term" value="F:tRNA 2'-phosphotransferase activity"/>
    <property type="evidence" value="ECO:0007669"/>
    <property type="project" value="UniProtKB-EC"/>
</dbReference>
<protein>
    <recommendedName>
        <fullName evidence="3">2'-phosphotransferase</fullName>
        <ecNumber evidence="3">2.7.1.160</ecNumber>
    </recommendedName>
</protein>
<evidence type="ECO:0000256" key="2">
    <source>
        <dbReference type="ARBA" id="ARBA00009836"/>
    </source>
</evidence>
<evidence type="ECO:0000256" key="1">
    <source>
        <dbReference type="ARBA" id="ARBA00003343"/>
    </source>
</evidence>
<evidence type="ECO:0000256" key="4">
    <source>
        <dbReference type="ARBA" id="ARBA00022679"/>
    </source>
</evidence>
<dbReference type="InterPro" id="IPR042080">
    <property type="entry name" value="RNA_2'-PTrans_N"/>
</dbReference>
<comment type="caution">
    <text evidence="8">The sequence shown here is derived from an EMBL/GenBank/DDBJ whole genome shotgun (WGS) entry which is preliminary data.</text>
</comment>
<evidence type="ECO:0000256" key="5">
    <source>
        <dbReference type="ARBA" id="ARBA00023027"/>
    </source>
</evidence>
<keyword evidence="9" id="KW-1185">Reference proteome</keyword>
<feature type="region of interest" description="Disordered" evidence="7">
    <location>
        <begin position="83"/>
        <end position="108"/>
    </location>
</feature>
<accession>A0A9P4I0Y9</accession>
<dbReference type="AlphaFoldDB" id="A0A9P4I0Y9"/>
<reference evidence="8" key="1">
    <citation type="journal article" date="2020" name="Stud. Mycol.">
        <title>101 Dothideomycetes genomes: a test case for predicting lifestyles and emergence of pathogens.</title>
        <authorList>
            <person name="Haridas S."/>
            <person name="Albert R."/>
            <person name="Binder M."/>
            <person name="Bloem J."/>
            <person name="Labutti K."/>
            <person name="Salamov A."/>
            <person name="Andreopoulos B."/>
            <person name="Baker S."/>
            <person name="Barry K."/>
            <person name="Bills G."/>
            <person name="Bluhm B."/>
            <person name="Cannon C."/>
            <person name="Castanera R."/>
            <person name="Culley D."/>
            <person name="Daum C."/>
            <person name="Ezra D."/>
            <person name="Gonzalez J."/>
            <person name="Henrissat B."/>
            <person name="Kuo A."/>
            <person name="Liang C."/>
            <person name="Lipzen A."/>
            <person name="Lutzoni F."/>
            <person name="Magnuson J."/>
            <person name="Mondo S."/>
            <person name="Nolan M."/>
            <person name="Ohm R."/>
            <person name="Pangilinan J."/>
            <person name="Park H.-J."/>
            <person name="Ramirez L."/>
            <person name="Alfaro M."/>
            <person name="Sun H."/>
            <person name="Tritt A."/>
            <person name="Yoshinaga Y."/>
            <person name="Zwiers L.-H."/>
            <person name="Turgeon B."/>
            <person name="Goodwin S."/>
            <person name="Spatafora J."/>
            <person name="Crous P."/>
            <person name="Grigoriev I."/>
        </authorList>
    </citation>
    <scope>NUCLEOTIDE SEQUENCE</scope>
    <source>
        <strain evidence="8">CBS 121410</strain>
    </source>
</reference>
<feature type="compositionally biased region" description="Polar residues" evidence="7">
    <location>
        <begin position="95"/>
        <end position="107"/>
    </location>
</feature>
<evidence type="ECO:0000313" key="9">
    <source>
        <dbReference type="Proteomes" id="UP000799776"/>
    </source>
</evidence>
<dbReference type="Gene3D" id="3.20.170.30">
    <property type="match status" value="1"/>
</dbReference>
<evidence type="ECO:0000256" key="3">
    <source>
        <dbReference type="ARBA" id="ARBA00012007"/>
    </source>
</evidence>
<dbReference type="PANTHER" id="PTHR12684">
    <property type="entry name" value="PUTATIVE PHOSPHOTRANSFERASE"/>
    <property type="match status" value="1"/>
</dbReference>
<gene>
    <name evidence="8" type="ORF">K490DRAFT_71404</name>
</gene>
<evidence type="ECO:0000313" key="8">
    <source>
        <dbReference type="EMBL" id="KAF2091177.1"/>
    </source>
</evidence>
<evidence type="ECO:0000256" key="6">
    <source>
        <dbReference type="ARBA" id="ARBA00047949"/>
    </source>
</evidence>
<dbReference type="Proteomes" id="UP000799776">
    <property type="component" value="Unassembled WGS sequence"/>
</dbReference>
<organism evidence="8 9">
    <name type="scientific">Saccharata proteae CBS 121410</name>
    <dbReference type="NCBI Taxonomy" id="1314787"/>
    <lineage>
        <taxon>Eukaryota</taxon>
        <taxon>Fungi</taxon>
        <taxon>Dikarya</taxon>
        <taxon>Ascomycota</taxon>
        <taxon>Pezizomycotina</taxon>
        <taxon>Dothideomycetes</taxon>
        <taxon>Dothideomycetes incertae sedis</taxon>
        <taxon>Botryosphaeriales</taxon>
        <taxon>Saccharataceae</taxon>
        <taxon>Saccharata</taxon>
    </lineage>
</organism>
<dbReference type="EC" id="2.7.1.160" evidence="3"/>
<evidence type="ECO:0000256" key="7">
    <source>
        <dbReference type="SAM" id="MobiDB-lite"/>
    </source>
</evidence>
<comment type="function">
    <text evidence="1">Catalyzes the last step of tRNA splicing, the transfer of the splice junction 2'-phosphate from ligated tRNA to NAD to produce ADP-ribose 1''-2'' cyclic phosphate.</text>
</comment>
<comment type="catalytic activity">
    <reaction evidence="6">
        <text>2'-phospho-[ligated tRNA] + NAD(+) = mature tRNA + ADP-alpha-D-ribose 1'',2''-cyclic phosphate + nicotinamide</text>
        <dbReference type="Rhea" id="RHEA:23324"/>
        <dbReference type="Rhea" id="RHEA-COMP:11106"/>
        <dbReference type="Rhea" id="RHEA-COMP:11107"/>
        <dbReference type="ChEBI" id="CHEBI:17154"/>
        <dbReference type="ChEBI" id="CHEBI:57540"/>
        <dbReference type="ChEBI" id="CHEBI:76596"/>
        <dbReference type="ChEBI" id="CHEBI:82883"/>
        <dbReference type="ChEBI" id="CHEBI:85027"/>
        <dbReference type="EC" id="2.7.1.160"/>
    </reaction>
</comment>
<dbReference type="EMBL" id="ML978712">
    <property type="protein sequence ID" value="KAF2091177.1"/>
    <property type="molecule type" value="Genomic_DNA"/>
</dbReference>
<dbReference type="PANTHER" id="PTHR12684:SF2">
    <property type="entry name" value="TRNA 2'-PHOSPHOTRANSFERASE 1"/>
    <property type="match status" value="1"/>
</dbReference>
<dbReference type="OrthoDB" id="419694at2759"/>
<proteinExistence type="inferred from homology"/>
<dbReference type="Gene3D" id="1.10.10.970">
    <property type="entry name" value="RNA 2'-phosphotransferase, Tpt1/KptA family, N-terminal domain"/>
    <property type="match status" value="1"/>
</dbReference>
<dbReference type="Pfam" id="PF01885">
    <property type="entry name" value="PTS_2-RNA"/>
    <property type="match status" value="1"/>
</dbReference>
<keyword evidence="4" id="KW-0808">Transferase</keyword>
<dbReference type="InterPro" id="IPR042081">
    <property type="entry name" value="RNA_2'-PTrans_C"/>
</dbReference>
<dbReference type="InterPro" id="IPR002745">
    <property type="entry name" value="Ptrans_KptA/Tpt1"/>
</dbReference>
<name>A0A9P4I0Y9_9PEZI</name>
<dbReference type="SUPFAM" id="SSF56399">
    <property type="entry name" value="ADP-ribosylation"/>
    <property type="match status" value="1"/>
</dbReference>
<keyword evidence="5" id="KW-0520">NAD</keyword>
<comment type="similarity">
    <text evidence="2">Belongs to the KptA/TPT1 family.</text>
</comment>